<dbReference type="NCBIfam" id="TIGR00632">
    <property type="entry name" value="vsr"/>
    <property type="match status" value="1"/>
</dbReference>
<dbReference type="Gene3D" id="3.40.960.10">
    <property type="entry name" value="VSR Endonuclease"/>
    <property type="match status" value="1"/>
</dbReference>
<evidence type="ECO:0000313" key="7">
    <source>
        <dbReference type="EMBL" id="ADZ31425.1"/>
    </source>
</evidence>
<evidence type="ECO:0000256" key="6">
    <source>
        <dbReference type="PIRNR" id="PIRNR018267"/>
    </source>
</evidence>
<dbReference type="GO" id="GO:0006298">
    <property type="term" value="P:mismatch repair"/>
    <property type="evidence" value="ECO:0007669"/>
    <property type="project" value="UniProtKB-UniRule"/>
</dbReference>
<dbReference type="SUPFAM" id="SSF52980">
    <property type="entry name" value="Restriction endonuclease-like"/>
    <property type="match status" value="1"/>
</dbReference>
<dbReference type="GO" id="GO:0004519">
    <property type="term" value="F:endonuclease activity"/>
    <property type="evidence" value="ECO:0007669"/>
    <property type="project" value="UniProtKB-KW"/>
</dbReference>
<evidence type="ECO:0000256" key="1">
    <source>
        <dbReference type="ARBA" id="ARBA00022722"/>
    </source>
</evidence>
<keyword evidence="5 6" id="KW-0234">DNA repair</keyword>
<name>F1KM50_STUST</name>
<gene>
    <name evidence="7" type="primary">psuNIV</name>
</gene>
<keyword evidence="1 6" id="KW-0540">Nuclease</keyword>
<dbReference type="PIRSF" id="PIRSF018267">
    <property type="entry name" value="VSR_endonuc"/>
    <property type="match status" value="1"/>
</dbReference>
<evidence type="ECO:0000256" key="5">
    <source>
        <dbReference type="ARBA" id="ARBA00023204"/>
    </source>
</evidence>
<keyword evidence="2 6" id="KW-0255">Endonuclease</keyword>
<dbReference type="AlphaFoldDB" id="F1KM50"/>
<proteinExistence type="inferred from homology"/>
<keyword evidence="3 6" id="KW-0227">DNA damage</keyword>
<protein>
    <recommendedName>
        <fullName evidence="6">Very short patch repair endonuclease</fullName>
        <ecNumber evidence="6">3.1.-.-</ecNumber>
    </recommendedName>
</protein>
<evidence type="ECO:0000256" key="2">
    <source>
        <dbReference type="ARBA" id="ARBA00022759"/>
    </source>
</evidence>
<keyword evidence="4 6" id="KW-0378">Hydrolase</keyword>
<dbReference type="InterPro" id="IPR011335">
    <property type="entry name" value="Restrct_endonuc-II-like"/>
</dbReference>
<dbReference type="GO" id="GO:0016787">
    <property type="term" value="F:hydrolase activity"/>
    <property type="evidence" value="ECO:0007669"/>
    <property type="project" value="UniProtKB-KW"/>
</dbReference>
<dbReference type="CDD" id="cd00221">
    <property type="entry name" value="Vsr"/>
    <property type="match status" value="1"/>
</dbReference>
<dbReference type="EMBL" id="JF432059">
    <property type="protein sequence ID" value="ADZ31425.1"/>
    <property type="molecule type" value="Genomic_DNA"/>
</dbReference>
<evidence type="ECO:0000256" key="3">
    <source>
        <dbReference type="ARBA" id="ARBA00022763"/>
    </source>
</evidence>
<accession>F1KM50</accession>
<sequence>MSDTLSVLERSRLMSRIHSKDTQPEMIVRRIAHKDGYRYRLHVGDLPGKPDLVFPSRRKVIFVHGCFWHGHDGCALAHQPQSNQEFWLAKLKGNKLRDSSALEQLAILGWKALVIWECELKDTDAVQRKIRSFLD</sequence>
<reference evidence="7" key="1">
    <citation type="submission" date="2011-02" db="EMBL/GenBank/DDBJ databases">
        <title>PsuNI RM system.</title>
        <authorList>
            <person name="Hingorani K."/>
            <person name="Bitinaite J."/>
        </authorList>
    </citation>
    <scope>NUCLEOTIDE SEQUENCE</scope>
    <source>
        <strain evidence="7">1660</strain>
    </source>
</reference>
<dbReference type="EC" id="3.1.-.-" evidence="6"/>
<dbReference type="InterPro" id="IPR004603">
    <property type="entry name" value="DNA_mismatch_endonuc_vsr"/>
</dbReference>
<comment type="function">
    <text evidence="6">May nick specific sequences that contain T:G mispairs resulting from m5C-deamination.</text>
</comment>
<organism evidence="7">
    <name type="scientific">Stutzerimonas stutzeri</name>
    <name type="common">Pseudomonas stutzeri</name>
    <dbReference type="NCBI Taxonomy" id="316"/>
    <lineage>
        <taxon>Bacteria</taxon>
        <taxon>Pseudomonadati</taxon>
        <taxon>Pseudomonadota</taxon>
        <taxon>Gammaproteobacteria</taxon>
        <taxon>Pseudomonadales</taxon>
        <taxon>Pseudomonadaceae</taxon>
        <taxon>Stutzerimonas</taxon>
    </lineage>
</organism>
<evidence type="ECO:0000256" key="4">
    <source>
        <dbReference type="ARBA" id="ARBA00022801"/>
    </source>
</evidence>
<comment type="similarity">
    <text evidence="6">Belongs to the vsr family.</text>
</comment>
<dbReference type="Pfam" id="PF03852">
    <property type="entry name" value="Vsr"/>
    <property type="match status" value="1"/>
</dbReference>